<dbReference type="InterPro" id="IPR036291">
    <property type="entry name" value="NAD(P)-bd_dom_sf"/>
</dbReference>
<dbReference type="GO" id="GO:0006364">
    <property type="term" value="P:rRNA processing"/>
    <property type="evidence" value="ECO:0007669"/>
    <property type="project" value="InterPro"/>
</dbReference>
<dbReference type="InterPro" id="IPR000238">
    <property type="entry name" value="RbfA"/>
</dbReference>
<evidence type="ECO:0000313" key="6">
    <source>
        <dbReference type="EMBL" id="KAK9403471.1"/>
    </source>
</evidence>
<dbReference type="GO" id="GO:0016616">
    <property type="term" value="F:oxidoreductase activity, acting on the CH-OH group of donors, NAD or NADP as acceptor"/>
    <property type="evidence" value="ECO:0007669"/>
    <property type="project" value="InterPro"/>
</dbReference>
<dbReference type="Pfam" id="PF00389">
    <property type="entry name" value="2-Hacid_dh"/>
    <property type="match status" value="1"/>
</dbReference>
<dbReference type="CDD" id="cd05301">
    <property type="entry name" value="GDH"/>
    <property type="match status" value="1"/>
</dbReference>
<dbReference type="Gene3D" id="3.30.300.20">
    <property type="match status" value="1"/>
</dbReference>
<accession>A0AAW1BME5</accession>
<dbReference type="InterPro" id="IPR015946">
    <property type="entry name" value="KH_dom-like_a/b"/>
</dbReference>
<name>A0AAW1BME5_CROAD</name>
<dbReference type="AlphaFoldDB" id="A0AAW1BME5"/>
<evidence type="ECO:0000256" key="2">
    <source>
        <dbReference type="ARBA" id="ARBA00073306"/>
    </source>
</evidence>
<protein>
    <recommendedName>
        <fullName evidence="2">Glyoxylate reductase/hydroxypyruvate reductase</fullName>
    </recommendedName>
</protein>
<organism evidence="6 7">
    <name type="scientific">Crotalus adamanteus</name>
    <name type="common">Eastern diamondback rattlesnake</name>
    <dbReference type="NCBI Taxonomy" id="8729"/>
    <lineage>
        <taxon>Eukaryota</taxon>
        <taxon>Metazoa</taxon>
        <taxon>Chordata</taxon>
        <taxon>Craniata</taxon>
        <taxon>Vertebrata</taxon>
        <taxon>Euteleostomi</taxon>
        <taxon>Lepidosauria</taxon>
        <taxon>Squamata</taxon>
        <taxon>Bifurcata</taxon>
        <taxon>Unidentata</taxon>
        <taxon>Episquamata</taxon>
        <taxon>Toxicofera</taxon>
        <taxon>Serpentes</taxon>
        <taxon>Colubroidea</taxon>
        <taxon>Viperidae</taxon>
        <taxon>Crotalinae</taxon>
        <taxon>Crotalus</taxon>
    </lineage>
</organism>
<feature type="region of interest" description="Disordered" evidence="3">
    <location>
        <begin position="669"/>
        <end position="693"/>
    </location>
</feature>
<dbReference type="SUPFAM" id="SSF89919">
    <property type="entry name" value="Ribosome-binding factor A, RbfA"/>
    <property type="match status" value="1"/>
</dbReference>
<evidence type="ECO:0000259" key="5">
    <source>
        <dbReference type="Pfam" id="PF02826"/>
    </source>
</evidence>
<dbReference type="PANTHER" id="PTHR14725:SF0">
    <property type="entry name" value="RIBOSOME-BINDING FACTOR A, MITOCHONDRIAL-RELATED"/>
    <property type="match status" value="1"/>
</dbReference>
<evidence type="ECO:0000256" key="3">
    <source>
        <dbReference type="SAM" id="MobiDB-lite"/>
    </source>
</evidence>
<dbReference type="Gene3D" id="3.40.50.720">
    <property type="entry name" value="NAD(P)-binding Rossmann-like Domain"/>
    <property type="match status" value="2"/>
</dbReference>
<feature type="domain" description="D-isomer specific 2-hydroxyacid dehydrogenase catalytic" evidence="4">
    <location>
        <begin position="30"/>
        <end position="315"/>
    </location>
</feature>
<evidence type="ECO:0000259" key="4">
    <source>
        <dbReference type="Pfam" id="PF00389"/>
    </source>
</evidence>
<dbReference type="InterPro" id="IPR023799">
    <property type="entry name" value="RbfA_dom_sf"/>
</dbReference>
<dbReference type="InterPro" id="IPR006139">
    <property type="entry name" value="D-isomer_2_OHA_DH_cat_dom"/>
</dbReference>
<feature type="compositionally biased region" description="Basic and acidic residues" evidence="3">
    <location>
        <begin position="678"/>
        <end position="693"/>
    </location>
</feature>
<proteinExistence type="predicted"/>
<dbReference type="Proteomes" id="UP001474421">
    <property type="component" value="Unassembled WGS sequence"/>
</dbReference>
<dbReference type="FunFam" id="3.40.50.720:FF:000026">
    <property type="entry name" value="Glyoxylate/hydroxypyruvate reductase B"/>
    <property type="match status" value="1"/>
</dbReference>
<dbReference type="Pfam" id="PF02033">
    <property type="entry name" value="RBFA"/>
    <property type="match status" value="1"/>
</dbReference>
<dbReference type="InterPro" id="IPR039212">
    <property type="entry name" value="RBFA_mitochondrial"/>
</dbReference>
<comment type="caution">
    <text evidence="6">The sequence shown here is derived from an EMBL/GenBank/DDBJ whole genome shotgun (WGS) entry which is preliminary data.</text>
</comment>
<dbReference type="GO" id="GO:0051287">
    <property type="term" value="F:NAD binding"/>
    <property type="evidence" value="ECO:0007669"/>
    <property type="project" value="InterPro"/>
</dbReference>
<dbReference type="Pfam" id="PF02826">
    <property type="entry name" value="2-Hacid_dh_C"/>
    <property type="match status" value="1"/>
</dbReference>
<dbReference type="SUPFAM" id="SSF52283">
    <property type="entry name" value="Formate/glycerate dehydrogenase catalytic domain-like"/>
    <property type="match status" value="1"/>
</dbReference>
<evidence type="ECO:0000313" key="7">
    <source>
        <dbReference type="Proteomes" id="UP001474421"/>
    </source>
</evidence>
<keyword evidence="1" id="KW-0560">Oxidoreductase</keyword>
<dbReference type="PROSITE" id="PS00065">
    <property type="entry name" value="D_2_HYDROXYACID_DH_1"/>
    <property type="match status" value="1"/>
</dbReference>
<dbReference type="InterPro" id="IPR006140">
    <property type="entry name" value="D-isomer_DH_NAD-bd"/>
</dbReference>
<dbReference type="EMBL" id="JAOTOJ010000003">
    <property type="protein sequence ID" value="KAK9403471.1"/>
    <property type="molecule type" value="Genomic_DNA"/>
</dbReference>
<gene>
    <name evidence="6" type="ORF">NXF25_008298</name>
</gene>
<reference evidence="6 7" key="1">
    <citation type="journal article" date="2024" name="Proc. Natl. Acad. Sci. U.S.A.">
        <title>The genetic regulatory architecture and epigenomic basis for age-related changes in rattlesnake venom.</title>
        <authorList>
            <person name="Hogan M.P."/>
            <person name="Holding M.L."/>
            <person name="Nystrom G.S."/>
            <person name="Colston T.J."/>
            <person name="Bartlett D.A."/>
            <person name="Mason A.J."/>
            <person name="Ellsworth S.A."/>
            <person name="Rautsaw R.M."/>
            <person name="Lawrence K.C."/>
            <person name="Strickland J.L."/>
            <person name="He B."/>
            <person name="Fraser P."/>
            <person name="Margres M.J."/>
            <person name="Gilbert D.M."/>
            <person name="Gibbs H.L."/>
            <person name="Parkinson C.L."/>
            <person name="Rokyta D.R."/>
        </authorList>
    </citation>
    <scope>NUCLEOTIDE SEQUENCE [LARGE SCALE GENOMIC DNA]</scope>
    <source>
        <strain evidence="6">DRR0105</strain>
    </source>
</reference>
<dbReference type="PANTHER" id="PTHR14725">
    <property type="entry name" value="RIBOSOME-BINDING FACTOR A, MITOCHONDRIAL-RELATED"/>
    <property type="match status" value="1"/>
</dbReference>
<dbReference type="SUPFAM" id="SSF51735">
    <property type="entry name" value="NAD(P)-binding Rossmann-fold domains"/>
    <property type="match status" value="1"/>
</dbReference>
<dbReference type="InterPro" id="IPR029752">
    <property type="entry name" value="D-isomer_DH_CS1"/>
</dbReference>
<sequence length="693" mass="78851">MADTFSKIVEEQELPYTLINVIGSPDGVYEDHVEFLEKHLKLVTMQEYLKNKQVLSEKIQAIFMWAHKPKATRDLLEDLPNLKVIAVSGVGIDHLDLKLIFSFGIKITNTPFAVTSATADIGMALMLASAKRIVEGYQIAVSPDTNYFNVNWLGQEITGSTLGIIGMGRIGYKVAQRAKAFEMKILYHNRNQRNEADEQVVGAVYCQKMEDLLQQADFVMLTVNLTPRTYKLIGRKELELMKPTATLVNICRGQVVDQDALLKALQMKTIKAAALDVTYPEPLPRDHALLHLKNVIITPHVGSATSQARRHMMKSECSECASGGSAARPAFPSVLELWVPMWNVRNGLRVAVTAAVTSVRKQASLPWLFPALGGPSAITCPGCSRALHCTRRLCRSPNDLLRKFLVKKKKKFWYSNPTLGSEMLHKSSSLADVLKLSPPKVRKQDSIRKKTLDVLFFQAVRDLLNTPLVGQELYNLSVEVFKASLTSDFSACRIYWKSSGNAEKDEHIQQILQRKASYIRHLLISYRIRVNVPSVIFVRDREEEAIREVEKLLAIADMGPEEEEEENELTQNDFSEERSIVADTHVDPSIHTNLFGIDHEALNKQIMEYKKMKKKEVLEGTSILETQLAEIRQHQKKMRWKKARKTYDDDLNPEEYLMERYSKDYWDSEVSPLENEELEYKPEEDGNELEKEK</sequence>
<keyword evidence="7" id="KW-1185">Reference proteome</keyword>
<feature type="domain" description="D-isomer specific 2-hydroxyacid dehydrogenase NAD-binding" evidence="5">
    <location>
        <begin position="123"/>
        <end position="302"/>
    </location>
</feature>
<evidence type="ECO:0000256" key="1">
    <source>
        <dbReference type="ARBA" id="ARBA00023002"/>
    </source>
</evidence>